<accession>A0A2P2G0T5</accession>
<gene>
    <name evidence="2" type="ORF">BB31_02530</name>
</gene>
<dbReference type="AlphaFoldDB" id="A0A2P2G0T5"/>
<name>A0A2P2G0T5_AMYLU</name>
<protein>
    <submittedName>
        <fullName evidence="2">Uncharacterized protein</fullName>
    </submittedName>
</protein>
<organism evidence="2 3">
    <name type="scientific">Amycolatopsis lurida NRRL 2430</name>
    <dbReference type="NCBI Taxonomy" id="1460371"/>
    <lineage>
        <taxon>Bacteria</taxon>
        <taxon>Bacillati</taxon>
        <taxon>Actinomycetota</taxon>
        <taxon>Actinomycetes</taxon>
        <taxon>Pseudonocardiales</taxon>
        <taxon>Pseudonocardiaceae</taxon>
        <taxon>Amycolatopsis</taxon>
    </lineage>
</organism>
<evidence type="ECO:0000313" key="2">
    <source>
        <dbReference type="EMBL" id="KFU82588.1"/>
    </source>
</evidence>
<comment type="caution">
    <text evidence="2">The sequence shown here is derived from an EMBL/GenBank/DDBJ whole genome shotgun (WGS) entry which is preliminary data.</text>
</comment>
<evidence type="ECO:0000313" key="3">
    <source>
        <dbReference type="Proteomes" id="UP000256220"/>
    </source>
</evidence>
<evidence type="ECO:0000256" key="1">
    <source>
        <dbReference type="SAM" id="MobiDB-lite"/>
    </source>
</evidence>
<reference evidence="2 3" key="1">
    <citation type="journal article" date="2014" name="Genome Announc.">
        <title>Draft Genome Sequence of Amycolatopsis lurida NRRL 2430, Producer of the Glycopeptide Family Antibiotic Ristocetin.</title>
        <authorList>
            <person name="Kwun M.J."/>
            <person name="Hong H.J."/>
        </authorList>
    </citation>
    <scope>NUCLEOTIDE SEQUENCE [LARGE SCALE GENOMIC DNA]</scope>
    <source>
        <strain evidence="2 3">NRRL 2430</strain>
    </source>
</reference>
<keyword evidence="3" id="KW-1185">Reference proteome</keyword>
<sequence length="372" mass="40535">MFTLSAHTGLVKGRAVTRDGADTFSAGKLASTRADASTAGKHASNDDTPTIIDGTRRQPLEALPKELVEALRSGEFHHALRQAIAYRGLSLARLRAHLGLRGVQIGQSTLSYWQRGLRQPEVPKALPAVRALESVLQLPADALVVLIGPRTARARGHQMAASFHDIRSGDMGSIVDQLLAELGAYPSSNRYNADLEMLSVHDTITFDAAHRQVGLQTRLVCRARRHGPDRYVTVYNGDPGCNIGDVELITAEGCRVGRIRRNAAAETMATELLFDRKLAEGEIHVFCFEVRDDSGTASPGYFRMLRDQCSSYLVQLKFALGALPARCTRQFRTRDDAVPVESEELPLDMGGVTSGFFSDAGPGLAGIEVEWR</sequence>
<proteinExistence type="predicted"/>
<feature type="region of interest" description="Disordered" evidence="1">
    <location>
        <begin position="29"/>
        <end position="56"/>
    </location>
</feature>
<dbReference type="EMBL" id="JFBM01000002">
    <property type="protein sequence ID" value="KFU82588.1"/>
    <property type="molecule type" value="Genomic_DNA"/>
</dbReference>
<dbReference type="Proteomes" id="UP000256220">
    <property type="component" value="Unassembled WGS sequence"/>
</dbReference>